<organism evidence="2 3">
    <name type="scientific">Chlamydomonas eustigma</name>
    <dbReference type="NCBI Taxonomy" id="1157962"/>
    <lineage>
        <taxon>Eukaryota</taxon>
        <taxon>Viridiplantae</taxon>
        <taxon>Chlorophyta</taxon>
        <taxon>core chlorophytes</taxon>
        <taxon>Chlorophyceae</taxon>
        <taxon>CS clade</taxon>
        <taxon>Chlamydomonadales</taxon>
        <taxon>Chlamydomonadaceae</taxon>
        <taxon>Chlamydomonas</taxon>
    </lineage>
</organism>
<feature type="compositionally biased region" description="Basic and acidic residues" evidence="1">
    <location>
        <begin position="168"/>
        <end position="179"/>
    </location>
</feature>
<dbReference type="EMBL" id="BEGY01000032">
    <property type="protein sequence ID" value="GAX78464.1"/>
    <property type="molecule type" value="Genomic_DNA"/>
</dbReference>
<gene>
    <name evidence="2" type="ORF">CEUSTIGMA_g5903.t1</name>
</gene>
<feature type="compositionally biased region" description="Basic residues" evidence="1">
    <location>
        <begin position="199"/>
        <end position="208"/>
    </location>
</feature>
<dbReference type="AlphaFoldDB" id="A0A250X5U6"/>
<feature type="region of interest" description="Disordered" evidence="1">
    <location>
        <begin position="57"/>
        <end position="139"/>
    </location>
</feature>
<sequence length="259" mass="27672">MSNRAFCRGKLVHEEAKDALLLLGAVDEDADVRAGTSERERLVHSALQVNTSIVDNVDGVGSSGRQHENKAHQTILGSQKRSITGHIGSSLEVENNLSNDGLKRKSEHGKKQKTKSLLEKSTHASVVEPTSCKKGENYSRHQGVNGIGALDASVHPEACPSGNKGSSQRKDDSGPEEKQVPGGMEVGGSRSSGDLKDNRNHKKQKEKKRGRELAMTEDVASGLVQEEKGGEDAALTHKKRSVSGGRQNGLKSRDSAQGA</sequence>
<protein>
    <submittedName>
        <fullName evidence="2">Uncharacterized protein</fullName>
    </submittedName>
</protein>
<feature type="region of interest" description="Disordered" evidence="1">
    <location>
        <begin position="152"/>
        <end position="259"/>
    </location>
</feature>
<keyword evidence="3" id="KW-1185">Reference proteome</keyword>
<dbReference type="Proteomes" id="UP000232323">
    <property type="component" value="Unassembled WGS sequence"/>
</dbReference>
<comment type="caution">
    <text evidence="2">The sequence shown here is derived from an EMBL/GenBank/DDBJ whole genome shotgun (WGS) entry which is preliminary data.</text>
</comment>
<feature type="compositionally biased region" description="Basic and acidic residues" evidence="1">
    <location>
        <begin position="225"/>
        <end position="235"/>
    </location>
</feature>
<proteinExistence type="predicted"/>
<evidence type="ECO:0000313" key="3">
    <source>
        <dbReference type="Proteomes" id="UP000232323"/>
    </source>
</evidence>
<feature type="compositionally biased region" description="Basic residues" evidence="1">
    <location>
        <begin position="105"/>
        <end position="114"/>
    </location>
</feature>
<accession>A0A250X5U6</accession>
<name>A0A250X5U6_9CHLO</name>
<reference evidence="2 3" key="1">
    <citation type="submission" date="2017-08" db="EMBL/GenBank/DDBJ databases">
        <title>Acidophilic green algal genome provides insights into adaptation to an acidic environment.</title>
        <authorList>
            <person name="Hirooka S."/>
            <person name="Hirose Y."/>
            <person name="Kanesaki Y."/>
            <person name="Higuchi S."/>
            <person name="Fujiwara T."/>
            <person name="Onuma R."/>
            <person name="Era A."/>
            <person name="Ohbayashi R."/>
            <person name="Uzuka A."/>
            <person name="Nozaki H."/>
            <person name="Yoshikawa H."/>
            <person name="Miyagishima S.Y."/>
        </authorList>
    </citation>
    <scope>NUCLEOTIDE SEQUENCE [LARGE SCALE GENOMIC DNA]</scope>
    <source>
        <strain evidence="2 3">NIES-2499</strain>
    </source>
</reference>
<evidence type="ECO:0000256" key="1">
    <source>
        <dbReference type="SAM" id="MobiDB-lite"/>
    </source>
</evidence>
<evidence type="ECO:0000313" key="2">
    <source>
        <dbReference type="EMBL" id="GAX78464.1"/>
    </source>
</evidence>